<gene>
    <name evidence="2" type="ORF">TSUD_153590</name>
</gene>
<dbReference type="EMBL" id="DF973512">
    <property type="protein sequence ID" value="GAU32942.1"/>
    <property type="molecule type" value="Genomic_DNA"/>
</dbReference>
<dbReference type="Proteomes" id="UP000242715">
    <property type="component" value="Unassembled WGS sequence"/>
</dbReference>
<reference evidence="3" key="1">
    <citation type="journal article" date="2017" name="Front. Plant Sci.">
        <title>Climate Clever Clovers: New Paradigm to Reduce the Environmental Footprint of Ruminants by Breeding Low Methanogenic Forages Utilizing Haplotype Variation.</title>
        <authorList>
            <person name="Kaur P."/>
            <person name="Appels R."/>
            <person name="Bayer P.E."/>
            <person name="Keeble-Gagnere G."/>
            <person name="Wang J."/>
            <person name="Hirakawa H."/>
            <person name="Shirasawa K."/>
            <person name="Vercoe P."/>
            <person name="Stefanova K."/>
            <person name="Durmic Z."/>
            <person name="Nichols P."/>
            <person name="Revell C."/>
            <person name="Isobe S.N."/>
            <person name="Edwards D."/>
            <person name="Erskine W."/>
        </authorList>
    </citation>
    <scope>NUCLEOTIDE SEQUENCE [LARGE SCALE GENOMIC DNA]</scope>
    <source>
        <strain evidence="3">cv. Daliak</strain>
    </source>
</reference>
<evidence type="ECO:0000256" key="1">
    <source>
        <dbReference type="SAM" id="MobiDB-lite"/>
    </source>
</evidence>
<evidence type="ECO:0000313" key="3">
    <source>
        <dbReference type="Proteomes" id="UP000242715"/>
    </source>
</evidence>
<evidence type="ECO:0000313" key="2">
    <source>
        <dbReference type="EMBL" id="GAU32942.1"/>
    </source>
</evidence>
<accession>A0A2Z6N813</accession>
<keyword evidence="3" id="KW-1185">Reference proteome</keyword>
<feature type="compositionally biased region" description="Acidic residues" evidence="1">
    <location>
        <begin position="195"/>
        <end position="206"/>
    </location>
</feature>
<feature type="region of interest" description="Disordered" evidence="1">
    <location>
        <begin position="178"/>
        <end position="215"/>
    </location>
</feature>
<feature type="region of interest" description="Disordered" evidence="1">
    <location>
        <begin position="22"/>
        <end position="42"/>
    </location>
</feature>
<sequence>MESIKDDIKDGDLYGDWLVVTRKKNRKSRPKNQEGRAGVANLEKPLGKGVTFAQLVDVEKEKEESGTKLHVMGSKFHPGESAELPKVWNKKKNKRARGMGHKGNEPNKHGTEKLGLGIKDKNNPAASSQQQRMVHMNQSGERVDPAMNTQNTTTNMPETMSFCAMRTDGQALSVVDKHLKPPAPNESTVERFNEEFEDAKEDDDAMVAETPQHHQ</sequence>
<organism evidence="2 3">
    <name type="scientific">Trifolium subterraneum</name>
    <name type="common">Subterranean clover</name>
    <dbReference type="NCBI Taxonomy" id="3900"/>
    <lineage>
        <taxon>Eukaryota</taxon>
        <taxon>Viridiplantae</taxon>
        <taxon>Streptophyta</taxon>
        <taxon>Embryophyta</taxon>
        <taxon>Tracheophyta</taxon>
        <taxon>Spermatophyta</taxon>
        <taxon>Magnoliopsida</taxon>
        <taxon>eudicotyledons</taxon>
        <taxon>Gunneridae</taxon>
        <taxon>Pentapetalae</taxon>
        <taxon>rosids</taxon>
        <taxon>fabids</taxon>
        <taxon>Fabales</taxon>
        <taxon>Fabaceae</taxon>
        <taxon>Papilionoideae</taxon>
        <taxon>50 kb inversion clade</taxon>
        <taxon>NPAAA clade</taxon>
        <taxon>Hologalegina</taxon>
        <taxon>IRL clade</taxon>
        <taxon>Trifolieae</taxon>
        <taxon>Trifolium</taxon>
    </lineage>
</organism>
<proteinExistence type="predicted"/>
<name>A0A2Z6N813_TRISU</name>
<dbReference type="OrthoDB" id="10504214at2759"/>
<dbReference type="AlphaFoldDB" id="A0A2Z6N813"/>
<protein>
    <submittedName>
        <fullName evidence="2">Uncharacterized protein</fullName>
    </submittedName>
</protein>
<feature type="region of interest" description="Disordered" evidence="1">
    <location>
        <begin position="61"/>
        <end position="81"/>
    </location>
</feature>